<dbReference type="Gene3D" id="3.40.1080.10">
    <property type="entry name" value="Glutaconate Coenzyme A-transferase"/>
    <property type="match status" value="2"/>
</dbReference>
<dbReference type="GO" id="GO:0008410">
    <property type="term" value="F:CoA-transferase activity"/>
    <property type="evidence" value="ECO:0007669"/>
    <property type="project" value="InterPro"/>
</dbReference>
<evidence type="ECO:0000313" key="3">
    <source>
        <dbReference type="EMBL" id="WYY00923.1"/>
    </source>
</evidence>
<accession>A0AAX4NIS9</accession>
<dbReference type="SUPFAM" id="SSF100950">
    <property type="entry name" value="NagB/RpiA/CoA transferase-like"/>
    <property type="match status" value="2"/>
</dbReference>
<dbReference type="PANTHER" id="PTHR43293:SF1">
    <property type="entry name" value="ACETATE COA-TRANSFERASE YDIF"/>
    <property type="match status" value="1"/>
</dbReference>
<proteinExistence type="inferred from homology"/>
<dbReference type="PIRSF" id="PIRSF000858">
    <property type="entry name" value="SCOT-t"/>
    <property type="match status" value="1"/>
</dbReference>
<dbReference type="SMART" id="SM00882">
    <property type="entry name" value="CoA_trans"/>
    <property type="match status" value="1"/>
</dbReference>
<name>A0AAX4NIS9_9ARCH</name>
<comment type="similarity">
    <text evidence="1">Belongs to the 3-oxoacid CoA-transferase family.</text>
</comment>
<keyword evidence="2 3" id="KW-0808">Transferase</keyword>
<evidence type="ECO:0000256" key="2">
    <source>
        <dbReference type="ARBA" id="ARBA00022679"/>
    </source>
</evidence>
<dbReference type="InterPro" id="IPR004165">
    <property type="entry name" value="CoA_trans_fam_I"/>
</dbReference>
<protein>
    <submittedName>
        <fullName evidence="3">Acyl CoA:acetate/3-ketoacid CoA transferase</fullName>
    </submittedName>
</protein>
<dbReference type="GeneID" id="95968252"/>
<dbReference type="Pfam" id="PF01144">
    <property type="entry name" value="CoA_trans"/>
    <property type="match status" value="1"/>
</dbReference>
<evidence type="ECO:0000313" key="4">
    <source>
        <dbReference type="Proteomes" id="UP001451606"/>
    </source>
</evidence>
<organism evidence="3 4">
    <name type="scientific">Oxyplasma meridianum</name>
    <dbReference type="NCBI Taxonomy" id="3073602"/>
    <lineage>
        <taxon>Archaea</taxon>
        <taxon>Methanobacteriati</taxon>
        <taxon>Thermoplasmatota</taxon>
        <taxon>Thermoplasmata</taxon>
        <taxon>Thermoplasmatales</taxon>
        <taxon>Thermoplasmataceae</taxon>
        <taxon>Oxyplasma</taxon>
    </lineage>
</organism>
<keyword evidence="4" id="KW-1185">Reference proteome</keyword>
<dbReference type="KEGG" id="omr:OXIME_001514"/>
<dbReference type="PANTHER" id="PTHR43293">
    <property type="entry name" value="ACETATE COA-TRANSFERASE YDIF"/>
    <property type="match status" value="1"/>
</dbReference>
<evidence type="ECO:0000256" key="1">
    <source>
        <dbReference type="ARBA" id="ARBA00007154"/>
    </source>
</evidence>
<dbReference type="RefSeq" id="WP_393971247.1">
    <property type="nucleotide sequence ID" value="NZ_CP133772.1"/>
</dbReference>
<dbReference type="EMBL" id="CP133772">
    <property type="protein sequence ID" value="WYY00923.1"/>
    <property type="molecule type" value="Genomic_DNA"/>
</dbReference>
<gene>
    <name evidence="3" type="ORF">OXIME_001514</name>
</gene>
<dbReference type="AlphaFoldDB" id="A0AAX4NIS9"/>
<dbReference type="InterPro" id="IPR037171">
    <property type="entry name" value="NagB/RpiA_transferase-like"/>
</dbReference>
<dbReference type="GO" id="GO:0046952">
    <property type="term" value="P:ketone body catabolic process"/>
    <property type="evidence" value="ECO:0007669"/>
    <property type="project" value="InterPro"/>
</dbReference>
<dbReference type="Proteomes" id="UP001451606">
    <property type="component" value="Chromosome"/>
</dbReference>
<sequence>MRPEIVEFGDMSFLDCVKDRSVLAISGFNMATTPEYLIKSLYEKYTSTGHPKSLFIETDALPASSGRALDAILKDAYENGNEDFIRGMLVPFMGFSPWLQRMTVENSFQVYGWPIGITAYWFREIASGRPGLLTKIGLGTYLDPDVDSGSLNEKADEAKECTISKFSISKESYLLYRSPKPEIAFVRTSFSDRYGNLTMDDEPIRGTVMAITQATKARPNPGVVIAQVKKYLGDMSVPPRNVEIPYPLVDFVVSSPEKYNWQASSFYYDPRASFKSNPWNSRELPVEGGERNVPQSQQVIARRVAMELISVINSKGPPILINLGVGIPSLISGIISSEELSRNIVSVVESGPWGGLALTGPDFGVSLGAFAVSTIPDMFSNYEGGIIDVASLGFLQVDRFGNVNPSYIPGKLTGPGGFPVIAEGTPRAYFAGSFTAGKTDISFDKDGIHIKKDGDLVKFVNDVYKIFFSGKEAVKYSKEIKFFTERCVFSLDSRGLVLTEIAKGVDIDKDILNKMEFKPVIASDLKETPAVVYEDGKMNLKYAIKK</sequence>
<dbReference type="InterPro" id="IPR014388">
    <property type="entry name" value="3-oxoacid_CoA-transferase"/>
</dbReference>
<reference evidence="3 4" key="1">
    <citation type="submission" date="2023-09" db="EMBL/GenBank/DDBJ databases">
        <authorList>
            <person name="Golyshina O.V."/>
            <person name="Lunev E.A."/>
            <person name="Bargiela R."/>
            <person name="Gaines M.C."/>
            <person name="Daum B."/>
            <person name="Bale N.J."/>
            <person name="Koenen M."/>
            <person name="Sinninghe Damst J.S."/>
            <person name="Yakimov M."/>
            <person name="Golyshin P.N."/>
        </authorList>
    </citation>
    <scope>NUCLEOTIDE SEQUENCE [LARGE SCALE GENOMIC DNA]</scope>
    <source>
        <strain evidence="3 4">M1</strain>
    </source>
</reference>